<dbReference type="GO" id="GO:0005634">
    <property type="term" value="C:nucleus"/>
    <property type="evidence" value="ECO:0007669"/>
    <property type="project" value="TreeGrafter"/>
</dbReference>
<keyword evidence="6" id="KW-1185">Reference proteome</keyword>
<dbReference type="GO" id="GO:0003676">
    <property type="term" value="F:nucleic acid binding"/>
    <property type="evidence" value="ECO:0007669"/>
    <property type="project" value="InterPro"/>
</dbReference>
<proteinExistence type="predicted"/>
<dbReference type="InterPro" id="IPR013520">
    <property type="entry name" value="Ribonucl_H"/>
</dbReference>
<dbReference type="InterPro" id="IPR047021">
    <property type="entry name" value="REXO1/3/4-like"/>
</dbReference>
<evidence type="ECO:0000313" key="6">
    <source>
        <dbReference type="Proteomes" id="UP001243330"/>
    </source>
</evidence>
<sequence length="371" mass="41046">MSCGTQRSEDSFCTSCNRNFKNATALGQHARAKGHVKVGSAFCGGPSLSKTPQHLQHRGIVYSALSAVEQEAIRARLPGLCHTPERLKQERYVLEASNKAASMDPGPSLDSHLPCPNSKSAPKEWAILLDCEMAGAVGGGDEVIRITIVDFLSGKTLLDNLVNPSRPITNWREKITGVSAGRMREAVERNEALAGWTAARTQLWRFADEKTIIIGQSAHNDLNLLRVCHAAILDSAIVTADAVLKTRSKLRKRWGLEILSRELVGIEIRKPQQAGSPKVHDAVEDALATREVLLTCVLQPDRLKTWARKTRAAFFRGTRQGRGRRQKCETQTGNISRNIAAERYMDRDEEPLTWDDVVDPEIWPMSPPDSD</sequence>
<dbReference type="EMBL" id="JAQOWY010000380">
    <property type="protein sequence ID" value="KAK1843029.1"/>
    <property type="molecule type" value="Genomic_DNA"/>
</dbReference>
<dbReference type="InterPro" id="IPR012337">
    <property type="entry name" value="RNaseH-like_sf"/>
</dbReference>
<accession>A0AAD9E9N5</accession>
<dbReference type="AlphaFoldDB" id="A0AAD9E9N5"/>
<dbReference type="PANTHER" id="PTHR12801">
    <property type="entry name" value="RNA EXONUCLEASE REXO1 / RECO3 FAMILY MEMBER-RELATED"/>
    <property type="match status" value="1"/>
</dbReference>
<gene>
    <name evidence="5" type="ORF">CCHR01_14334</name>
</gene>
<keyword evidence="2" id="KW-0378">Hydrolase</keyword>
<protein>
    <submittedName>
        <fullName evidence="5">Exonuclease</fullName>
    </submittedName>
</protein>
<dbReference type="SMART" id="SM00479">
    <property type="entry name" value="EXOIII"/>
    <property type="match status" value="1"/>
</dbReference>
<organism evidence="5 6">
    <name type="scientific">Colletotrichum chrysophilum</name>
    <dbReference type="NCBI Taxonomy" id="1836956"/>
    <lineage>
        <taxon>Eukaryota</taxon>
        <taxon>Fungi</taxon>
        <taxon>Dikarya</taxon>
        <taxon>Ascomycota</taxon>
        <taxon>Pezizomycotina</taxon>
        <taxon>Sordariomycetes</taxon>
        <taxon>Hypocreomycetidae</taxon>
        <taxon>Glomerellales</taxon>
        <taxon>Glomerellaceae</taxon>
        <taxon>Colletotrichum</taxon>
        <taxon>Colletotrichum gloeosporioides species complex</taxon>
    </lineage>
</organism>
<dbReference type="GO" id="GO:0006364">
    <property type="term" value="P:rRNA processing"/>
    <property type="evidence" value="ECO:0007669"/>
    <property type="project" value="TreeGrafter"/>
</dbReference>
<comment type="caution">
    <text evidence="5">The sequence shown here is derived from an EMBL/GenBank/DDBJ whole genome shotgun (WGS) entry which is preliminary data.</text>
</comment>
<evidence type="ECO:0000256" key="3">
    <source>
        <dbReference type="ARBA" id="ARBA00022839"/>
    </source>
</evidence>
<dbReference type="SUPFAM" id="SSF53098">
    <property type="entry name" value="Ribonuclease H-like"/>
    <property type="match status" value="1"/>
</dbReference>
<dbReference type="InterPro" id="IPR036397">
    <property type="entry name" value="RNaseH_sf"/>
</dbReference>
<keyword evidence="1" id="KW-0540">Nuclease</keyword>
<evidence type="ECO:0000256" key="1">
    <source>
        <dbReference type="ARBA" id="ARBA00022722"/>
    </source>
</evidence>
<dbReference type="PROSITE" id="PS00028">
    <property type="entry name" value="ZINC_FINGER_C2H2_1"/>
    <property type="match status" value="1"/>
</dbReference>
<dbReference type="Gene3D" id="3.30.420.10">
    <property type="entry name" value="Ribonuclease H-like superfamily/Ribonuclease H"/>
    <property type="match status" value="1"/>
</dbReference>
<reference evidence="5" key="1">
    <citation type="submission" date="2023-01" db="EMBL/GenBank/DDBJ databases">
        <title>Colletotrichum chrysophilum M932 genome sequence.</title>
        <authorList>
            <person name="Baroncelli R."/>
        </authorList>
    </citation>
    <scope>NUCLEOTIDE SEQUENCE</scope>
    <source>
        <strain evidence="5">M932</strain>
    </source>
</reference>
<dbReference type="Proteomes" id="UP001243330">
    <property type="component" value="Unassembled WGS sequence"/>
</dbReference>
<dbReference type="InterPro" id="IPR013087">
    <property type="entry name" value="Znf_C2H2_type"/>
</dbReference>
<evidence type="ECO:0000256" key="2">
    <source>
        <dbReference type="ARBA" id="ARBA00022801"/>
    </source>
</evidence>
<evidence type="ECO:0000313" key="5">
    <source>
        <dbReference type="EMBL" id="KAK1843029.1"/>
    </source>
</evidence>
<dbReference type="GO" id="GO:0000027">
    <property type="term" value="P:ribosomal large subunit assembly"/>
    <property type="evidence" value="ECO:0007669"/>
    <property type="project" value="TreeGrafter"/>
</dbReference>
<keyword evidence="3 5" id="KW-0269">Exonuclease</keyword>
<evidence type="ECO:0000259" key="4">
    <source>
        <dbReference type="PROSITE" id="PS00028"/>
    </source>
</evidence>
<dbReference type="CDD" id="cd06137">
    <property type="entry name" value="DEDDh_RNase"/>
    <property type="match status" value="1"/>
</dbReference>
<dbReference type="Pfam" id="PF00929">
    <property type="entry name" value="RNase_T"/>
    <property type="match status" value="1"/>
</dbReference>
<feature type="domain" description="C2H2-type" evidence="4">
    <location>
        <begin position="13"/>
        <end position="35"/>
    </location>
</feature>
<dbReference type="PANTHER" id="PTHR12801:SF114">
    <property type="entry name" value="EXONUCLEASE, PUTATIVE (AFU_ORTHOLOGUE AFUA_7G00870)-RELATED"/>
    <property type="match status" value="1"/>
</dbReference>
<dbReference type="GO" id="GO:0004527">
    <property type="term" value="F:exonuclease activity"/>
    <property type="evidence" value="ECO:0007669"/>
    <property type="project" value="UniProtKB-KW"/>
</dbReference>
<name>A0AAD9E9N5_9PEZI</name>